<name>A0A1I7G0K6_9FLAO</name>
<dbReference type="AlphaFoldDB" id="A0A1I7G0K6"/>
<organism evidence="1 2">
    <name type="scientific">Pustulibacterium marinum</name>
    <dbReference type="NCBI Taxonomy" id="1224947"/>
    <lineage>
        <taxon>Bacteria</taxon>
        <taxon>Pseudomonadati</taxon>
        <taxon>Bacteroidota</taxon>
        <taxon>Flavobacteriia</taxon>
        <taxon>Flavobacteriales</taxon>
        <taxon>Flavobacteriaceae</taxon>
        <taxon>Pustulibacterium</taxon>
    </lineage>
</organism>
<dbReference type="Gene3D" id="3.10.450.40">
    <property type="match status" value="1"/>
</dbReference>
<dbReference type="PANTHER" id="PTHR33415:SF12">
    <property type="entry name" value="PROTEIN EMBRYO DEFECTIVE 514"/>
    <property type="match status" value="1"/>
</dbReference>
<evidence type="ECO:0008006" key="3">
    <source>
        <dbReference type="Google" id="ProtNLM"/>
    </source>
</evidence>
<gene>
    <name evidence="1" type="ORF">SAMN05216480_10329</name>
</gene>
<keyword evidence="2" id="KW-1185">Reference proteome</keyword>
<evidence type="ECO:0000313" key="1">
    <source>
        <dbReference type="EMBL" id="SFU41963.1"/>
    </source>
</evidence>
<dbReference type="PANTHER" id="PTHR33415">
    <property type="entry name" value="PROTEIN EMBRYO DEFECTIVE 514"/>
    <property type="match status" value="1"/>
</dbReference>
<dbReference type="OrthoDB" id="892817at2"/>
<dbReference type="InterPro" id="IPR044673">
    <property type="entry name" value="DCL-like"/>
</dbReference>
<dbReference type="Proteomes" id="UP000199138">
    <property type="component" value="Unassembled WGS sequence"/>
</dbReference>
<evidence type="ECO:0000313" key="2">
    <source>
        <dbReference type="Proteomes" id="UP000199138"/>
    </source>
</evidence>
<dbReference type="RefSeq" id="WP_093024129.1">
    <property type="nucleotide sequence ID" value="NZ_FPBK01000003.1"/>
</dbReference>
<reference evidence="1 2" key="1">
    <citation type="submission" date="2016-10" db="EMBL/GenBank/DDBJ databases">
        <authorList>
            <person name="de Groot N.N."/>
        </authorList>
    </citation>
    <scope>NUCLEOTIDE SEQUENCE [LARGE SCALE GENOMIC DNA]</scope>
    <source>
        <strain evidence="1 2">CGMCC 1.12333</strain>
    </source>
</reference>
<sequence>MRTPIEIGKNKFHSKKEALEFYKKILASYEVGEILNSTDFDNVFCLLEVHPNKKKKIGCGILQFRIGIAKFNTKSFELVRKDGTNEFLSYTKRINKPKNDFSKFAMACRQAIQKDLINLKQNYFKENAKNGKVKCQETGDFLTYEALNIDHRQPNTFSVIVDRFLEIKNLNLSKIEYLQINGGPNELADKILKTEFRNYHKEKAILRLVKKELNLSRAYQAKIGKTKKDLTIK</sequence>
<protein>
    <recommendedName>
        <fullName evidence="3">DUF3223 domain-containing protein</fullName>
    </recommendedName>
</protein>
<dbReference type="Pfam" id="PF11523">
    <property type="entry name" value="DUF3223"/>
    <property type="match status" value="1"/>
</dbReference>
<dbReference type="STRING" id="1224947.SAMN05216480_10329"/>
<accession>A0A1I7G0K6</accession>
<dbReference type="EMBL" id="FPBK01000003">
    <property type="protein sequence ID" value="SFU41963.1"/>
    <property type="molecule type" value="Genomic_DNA"/>
</dbReference>
<proteinExistence type="predicted"/>